<evidence type="ECO:0000313" key="11">
    <source>
        <dbReference type="EMBL" id="ANK62778.1"/>
    </source>
</evidence>
<evidence type="ECO:0000256" key="3">
    <source>
        <dbReference type="ARBA" id="ARBA00022490"/>
    </source>
</evidence>
<comment type="similarity">
    <text evidence="10">Belongs to the class-II aminoacyl-tRNA synthetase family. ProS type 1 subfamily.</text>
</comment>
<dbReference type="InterPro" id="IPR004500">
    <property type="entry name" value="Pro-tRNA-synth_IIa_bac-type"/>
</dbReference>
<dbReference type="SUPFAM" id="SSF55826">
    <property type="entry name" value="YbaK/ProRS associated domain"/>
    <property type="match status" value="1"/>
</dbReference>
<gene>
    <name evidence="10" type="primary">proS</name>
    <name evidence="11" type="ORF">AYR53_08460</name>
</gene>
<evidence type="ECO:0000256" key="1">
    <source>
        <dbReference type="ARBA" id="ARBA00004496"/>
    </source>
</evidence>
<dbReference type="PANTHER" id="PTHR42753">
    <property type="entry name" value="MITOCHONDRIAL RIBOSOME PROTEIN L39/PROLYL-TRNA LIGASE FAMILY MEMBER"/>
    <property type="match status" value="1"/>
</dbReference>
<evidence type="ECO:0000256" key="6">
    <source>
        <dbReference type="ARBA" id="ARBA00022840"/>
    </source>
</evidence>
<dbReference type="InterPro" id="IPR045864">
    <property type="entry name" value="aa-tRNA-synth_II/BPL/LPL"/>
</dbReference>
<keyword evidence="8 10" id="KW-0030">Aminoacyl-tRNA synthetase</keyword>
<dbReference type="InterPro" id="IPR050062">
    <property type="entry name" value="Pro-tRNA_synthetase"/>
</dbReference>
<comment type="domain">
    <text evidence="10">Consists of three domains: the N-terminal catalytic domain, the editing domain and the C-terminal anticodon-binding domain.</text>
</comment>
<dbReference type="NCBIfam" id="TIGR00409">
    <property type="entry name" value="proS_fam_II"/>
    <property type="match status" value="1"/>
</dbReference>
<dbReference type="AlphaFoldDB" id="A0A192H3E2"/>
<dbReference type="Pfam" id="PF04073">
    <property type="entry name" value="tRNA_edit"/>
    <property type="match status" value="1"/>
</dbReference>
<dbReference type="CDD" id="cd00779">
    <property type="entry name" value="ProRS_core_prok"/>
    <property type="match status" value="1"/>
</dbReference>
<dbReference type="SUPFAM" id="SSF52954">
    <property type="entry name" value="Class II aaRS ABD-related"/>
    <property type="match status" value="1"/>
</dbReference>
<dbReference type="FunFam" id="3.40.50.800:FF:000011">
    <property type="entry name" value="Proline--tRNA ligase"/>
    <property type="match status" value="1"/>
</dbReference>
<keyword evidence="6 10" id="KW-0067">ATP-binding</keyword>
<evidence type="ECO:0000256" key="10">
    <source>
        <dbReference type="HAMAP-Rule" id="MF_01569"/>
    </source>
</evidence>
<dbReference type="GO" id="GO:0002161">
    <property type="term" value="F:aminoacyl-tRNA deacylase activity"/>
    <property type="evidence" value="ECO:0007669"/>
    <property type="project" value="InterPro"/>
</dbReference>
<dbReference type="CDD" id="cd04334">
    <property type="entry name" value="ProRS-INS"/>
    <property type="match status" value="1"/>
</dbReference>
<dbReference type="GO" id="GO:0004827">
    <property type="term" value="F:proline-tRNA ligase activity"/>
    <property type="evidence" value="ECO:0007669"/>
    <property type="project" value="UniProtKB-UniRule"/>
</dbReference>
<evidence type="ECO:0000256" key="9">
    <source>
        <dbReference type="ARBA" id="ARBA00047671"/>
    </source>
</evidence>
<dbReference type="CDD" id="cd00861">
    <property type="entry name" value="ProRS_anticodon_short"/>
    <property type="match status" value="1"/>
</dbReference>
<dbReference type="GO" id="GO:0005829">
    <property type="term" value="C:cytosol"/>
    <property type="evidence" value="ECO:0007669"/>
    <property type="project" value="TreeGrafter"/>
</dbReference>
<comment type="catalytic activity">
    <reaction evidence="9 10">
        <text>tRNA(Pro) + L-proline + ATP = L-prolyl-tRNA(Pro) + AMP + diphosphate</text>
        <dbReference type="Rhea" id="RHEA:14305"/>
        <dbReference type="Rhea" id="RHEA-COMP:9700"/>
        <dbReference type="Rhea" id="RHEA-COMP:9702"/>
        <dbReference type="ChEBI" id="CHEBI:30616"/>
        <dbReference type="ChEBI" id="CHEBI:33019"/>
        <dbReference type="ChEBI" id="CHEBI:60039"/>
        <dbReference type="ChEBI" id="CHEBI:78442"/>
        <dbReference type="ChEBI" id="CHEBI:78532"/>
        <dbReference type="ChEBI" id="CHEBI:456215"/>
        <dbReference type="EC" id="6.1.1.15"/>
    </reaction>
</comment>
<evidence type="ECO:0000256" key="4">
    <source>
        <dbReference type="ARBA" id="ARBA00022598"/>
    </source>
</evidence>
<dbReference type="Gene3D" id="3.40.50.800">
    <property type="entry name" value="Anticodon-binding domain"/>
    <property type="match status" value="1"/>
</dbReference>
<dbReference type="EC" id="6.1.1.15" evidence="10"/>
<evidence type="ECO:0000256" key="5">
    <source>
        <dbReference type="ARBA" id="ARBA00022741"/>
    </source>
</evidence>
<dbReference type="KEGG" id="lbt:AYR52_04935"/>
<dbReference type="InterPro" id="IPR044140">
    <property type="entry name" value="ProRS_anticodon_short"/>
</dbReference>
<dbReference type="PANTHER" id="PTHR42753:SF2">
    <property type="entry name" value="PROLINE--TRNA LIGASE"/>
    <property type="match status" value="1"/>
</dbReference>
<keyword evidence="5 10" id="KW-0547">Nucleotide-binding</keyword>
<dbReference type="SUPFAM" id="SSF55681">
    <property type="entry name" value="Class II aaRS and biotin synthetases"/>
    <property type="match status" value="1"/>
</dbReference>
<dbReference type="InterPro" id="IPR007214">
    <property type="entry name" value="YbaK/aa-tRNA-synth-assoc-dom"/>
</dbReference>
<dbReference type="Proteomes" id="UP000078582">
    <property type="component" value="Chromosome"/>
</dbReference>
<evidence type="ECO:0000313" key="12">
    <source>
        <dbReference type="Proteomes" id="UP000078582"/>
    </source>
</evidence>
<dbReference type="GeneID" id="42982287"/>
<keyword evidence="7 10" id="KW-0648">Protein biosynthesis</keyword>
<dbReference type="OrthoDB" id="9809052at2"/>
<keyword evidence="3 10" id="KW-0963">Cytoplasm</keyword>
<evidence type="ECO:0000256" key="7">
    <source>
        <dbReference type="ARBA" id="ARBA00022917"/>
    </source>
</evidence>
<keyword evidence="4 10" id="KW-0436">Ligase</keyword>
<dbReference type="InterPro" id="IPR004154">
    <property type="entry name" value="Anticodon-bd"/>
</dbReference>
<dbReference type="GO" id="GO:0140096">
    <property type="term" value="F:catalytic activity, acting on a protein"/>
    <property type="evidence" value="ECO:0007669"/>
    <property type="project" value="UniProtKB-ARBA"/>
</dbReference>
<accession>A0A192H3E2</accession>
<organism evidence="11 12">
    <name type="scientific">Loigolactobacillus backii</name>
    <dbReference type="NCBI Taxonomy" id="375175"/>
    <lineage>
        <taxon>Bacteria</taxon>
        <taxon>Bacillati</taxon>
        <taxon>Bacillota</taxon>
        <taxon>Bacilli</taxon>
        <taxon>Lactobacillales</taxon>
        <taxon>Lactobacillaceae</taxon>
        <taxon>Loigolactobacillus</taxon>
    </lineage>
</organism>
<dbReference type="NCBIfam" id="NF006625">
    <property type="entry name" value="PRK09194.1"/>
    <property type="match status" value="1"/>
</dbReference>
<keyword evidence="12" id="KW-1185">Reference proteome</keyword>
<dbReference type="InterPro" id="IPR002316">
    <property type="entry name" value="Pro-tRNA-ligase_IIa"/>
</dbReference>
<comment type="subcellular location">
    <subcellularLocation>
        <location evidence="1 10">Cytoplasm</location>
    </subcellularLocation>
</comment>
<dbReference type="GO" id="GO:0005524">
    <property type="term" value="F:ATP binding"/>
    <property type="evidence" value="ECO:0007669"/>
    <property type="project" value="UniProtKB-UniRule"/>
</dbReference>
<evidence type="ECO:0000256" key="2">
    <source>
        <dbReference type="ARBA" id="ARBA00011738"/>
    </source>
</evidence>
<dbReference type="STRING" id="375175.AYR53_08460"/>
<dbReference type="GO" id="GO:0006433">
    <property type="term" value="P:prolyl-tRNA aminoacylation"/>
    <property type="evidence" value="ECO:0007669"/>
    <property type="project" value="UniProtKB-UniRule"/>
</dbReference>
<dbReference type="Pfam" id="PF03129">
    <property type="entry name" value="HGTP_anticodon"/>
    <property type="match status" value="1"/>
</dbReference>
<dbReference type="PROSITE" id="PS50862">
    <property type="entry name" value="AA_TRNA_LIGASE_II"/>
    <property type="match status" value="1"/>
</dbReference>
<dbReference type="RefSeq" id="WP_068224644.1">
    <property type="nucleotide sequence ID" value="NZ_CP014623.1"/>
</dbReference>
<evidence type="ECO:0000256" key="8">
    <source>
        <dbReference type="ARBA" id="ARBA00023146"/>
    </source>
</evidence>
<dbReference type="EMBL" id="CP014873">
    <property type="protein sequence ID" value="ANK62778.1"/>
    <property type="molecule type" value="Genomic_DNA"/>
</dbReference>
<proteinExistence type="inferred from homology"/>
<name>A0A192H3E2_9LACO</name>
<dbReference type="Gene3D" id="3.30.930.10">
    <property type="entry name" value="Bira Bifunctional Protein, Domain 2"/>
    <property type="match status" value="2"/>
</dbReference>
<dbReference type="Pfam" id="PF00587">
    <property type="entry name" value="tRNA-synt_2b"/>
    <property type="match status" value="1"/>
</dbReference>
<comment type="function">
    <text evidence="10">Catalyzes the attachment of proline to tRNA(Pro) in a two-step reaction: proline is first activated by ATP to form Pro-AMP and then transferred to the acceptor end of tRNA(Pro). As ProRS can inadvertently accommodate and process non-cognate amino acids such as alanine and cysteine, to avoid such errors it has two additional distinct editing activities against alanine. One activity is designated as 'pretransfer' editing and involves the tRNA(Pro)-independent hydrolysis of activated Ala-AMP. The other activity is designated 'posttransfer' editing and involves deacylation of mischarged Ala-tRNA(Pro). The misacylated Cys-tRNA(Pro) is not edited by ProRS.</text>
</comment>
<dbReference type="GO" id="GO:0016740">
    <property type="term" value="F:transferase activity"/>
    <property type="evidence" value="ECO:0007669"/>
    <property type="project" value="UniProtKB-ARBA"/>
</dbReference>
<comment type="subunit">
    <text evidence="2 10">Homodimer.</text>
</comment>
<dbReference type="HAMAP" id="MF_01569">
    <property type="entry name" value="Pro_tRNA_synth_type1"/>
    <property type="match status" value="1"/>
</dbReference>
<dbReference type="InterPro" id="IPR036754">
    <property type="entry name" value="YbaK/aa-tRNA-synt-asso_dom_sf"/>
</dbReference>
<dbReference type="PRINTS" id="PR01046">
    <property type="entry name" value="TRNASYNTHPRO"/>
</dbReference>
<dbReference type="InterPro" id="IPR006195">
    <property type="entry name" value="aa-tRNA-synth_II"/>
</dbReference>
<sequence length="570" mass="63381">MKQSKMFIPTLKETPNDAESKSHQMMLRAGYIRQVSAGIYSYLPLAYKVIQKINRIIEEEMDKIDAVEMLMPEVIPAELWRESGRYDTYGPELFKFKDRHDRDFILGPTHEETFTDLVRDNLNSYKKLPQVLYQIQPKYRDEKRPRSGLLRGREFIMKDAYSFTANLADLDVVFRNMAKAYKTIFERCGLKFRSIIGDAGAMGGKDSLEFSAMADIGEDTIVYSDASEYAANLDMATSLNLGKKSHEDLQALEKIATPGAKTIDEVAELLKLDTKQAVKSMLFMADGGPVMVLVQGNYEINPIKLKNYLGAASLELASDADAVRVLGSNFGSLGPVGLPPEVRLLADNSVENLVNVVVGANEEGQHYRNANLTRDFTPEAFADLRFVTEGEMSPDGAGVLKFTKGIEIGHVFKLGTRYTEAMNANFLDENGRSKPIIMGSYGIGVSRLLTAVAEQRADDRGLVWPRTIAPFDIHVVPVNAKNDEQMALAKEAEQLLEAANYSVLLDDRKERAGVKFADADLIGLPVRITIGKKASEGIVEVKIRETSETIEVQKSELVDTISILLKQVED</sequence>
<dbReference type="InterPro" id="IPR036621">
    <property type="entry name" value="Anticodon-bd_dom_sf"/>
</dbReference>
<dbReference type="InterPro" id="IPR023717">
    <property type="entry name" value="Pro-tRNA-Synthase_IIa_type1"/>
</dbReference>
<dbReference type="InterPro" id="IPR033730">
    <property type="entry name" value="ProRS_core_prok"/>
</dbReference>
<reference evidence="11 12" key="1">
    <citation type="submission" date="2016-03" db="EMBL/GenBank/DDBJ databases">
        <title>Pediococcus and Lactobacillus from brewery environment - whole genome sequencing and assembly.</title>
        <authorList>
            <person name="Behr J."/>
            <person name="Geissler A.J."/>
            <person name="Vogel R.F."/>
        </authorList>
    </citation>
    <scope>NUCLEOTIDE SEQUENCE [LARGE SCALE GENOMIC DNA]</scope>
    <source>
        <strain evidence="11 12">TMW 1.1989</strain>
    </source>
</reference>
<dbReference type="InterPro" id="IPR002314">
    <property type="entry name" value="aa-tRNA-synt_IIb"/>
</dbReference>
<protein>
    <recommendedName>
        <fullName evidence="10">Proline--tRNA ligase</fullName>
        <ecNumber evidence="10">6.1.1.15</ecNumber>
    </recommendedName>
    <alternativeName>
        <fullName evidence="10">Prolyl-tRNA synthetase</fullName>
        <shortName evidence="10">ProRS</shortName>
    </alternativeName>
</protein>